<gene>
    <name evidence="1" type="ORF">BpHYR1_019683</name>
</gene>
<comment type="caution">
    <text evidence="1">The sequence shown here is derived from an EMBL/GenBank/DDBJ whole genome shotgun (WGS) entry which is preliminary data.</text>
</comment>
<dbReference type="Proteomes" id="UP000276133">
    <property type="component" value="Unassembled WGS sequence"/>
</dbReference>
<name>A0A3M7RHK5_BRAPC</name>
<accession>A0A3M7RHK5</accession>
<keyword evidence="2" id="KW-1185">Reference proteome</keyword>
<reference evidence="1 2" key="1">
    <citation type="journal article" date="2018" name="Sci. Rep.">
        <title>Genomic signatures of local adaptation to the degree of environmental predictability in rotifers.</title>
        <authorList>
            <person name="Franch-Gras L."/>
            <person name="Hahn C."/>
            <person name="Garcia-Roger E.M."/>
            <person name="Carmona M.J."/>
            <person name="Serra M."/>
            <person name="Gomez A."/>
        </authorList>
    </citation>
    <scope>NUCLEOTIDE SEQUENCE [LARGE SCALE GENOMIC DNA]</scope>
    <source>
        <strain evidence="1">HYR1</strain>
    </source>
</reference>
<sequence>MNLSAETLCDCFSALGFIEVDFGGEISSEDEIKRDLNLNVKEEIESPFAGDSPKKIFNSFQKINF</sequence>
<proteinExistence type="predicted"/>
<organism evidence="1 2">
    <name type="scientific">Brachionus plicatilis</name>
    <name type="common">Marine rotifer</name>
    <name type="synonym">Brachionus muelleri</name>
    <dbReference type="NCBI Taxonomy" id="10195"/>
    <lineage>
        <taxon>Eukaryota</taxon>
        <taxon>Metazoa</taxon>
        <taxon>Spiralia</taxon>
        <taxon>Gnathifera</taxon>
        <taxon>Rotifera</taxon>
        <taxon>Eurotatoria</taxon>
        <taxon>Monogononta</taxon>
        <taxon>Pseudotrocha</taxon>
        <taxon>Ploima</taxon>
        <taxon>Brachionidae</taxon>
        <taxon>Brachionus</taxon>
    </lineage>
</organism>
<evidence type="ECO:0000313" key="2">
    <source>
        <dbReference type="Proteomes" id="UP000276133"/>
    </source>
</evidence>
<evidence type="ECO:0000313" key="1">
    <source>
        <dbReference type="EMBL" id="RNA22758.1"/>
    </source>
</evidence>
<dbReference type="AlphaFoldDB" id="A0A3M7RHK5"/>
<protein>
    <submittedName>
        <fullName evidence="1">Uncharacterized protein</fullName>
    </submittedName>
</protein>
<dbReference type="EMBL" id="REGN01003406">
    <property type="protein sequence ID" value="RNA22758.1"/>
    <property type="molecule type" value="Genomic_DNA"/>
</dbReference>